<accession>A0A8X6LTL0</accession>
<name>A0A8X6LTL0_TRICU</name>
<gene>
    <name evidence="1" type="ORF">TNCT_217001</name>
</gene>
<evidence type="ECO:0000313" key="2">
    <source>
        <dbReference type="Proteomes" id="UP000887116"/>
    </source>
</evidence>
<sequence length="105" mass="12410">MLIRRRTFSGFCMVELKVRRRKSGEKNLPELAAEIERLMQTVFPTHPTEVQNTITDDYFIDDIKYEETWKELSVLQVLEQNLEADFLCVIKFKVVRSVSKTTLRV</sequence>
<evidence type="ECO:0000313" key="1">
    <source>
        <dbReference type="EMBL" id="GFR20182.1"/>
    </source>
</evidence>
<comment type="caution">
    <text evidence="1">The sequence shown here is derived from an EMBL/GenBank/DDBJ whole genome shotgun (WGS) entry which is preliminary data.</text>
</comment>
<protein>
    <submittedName>
        <fullName evidence="1">Uncharacterized protein</fullName>
    </submittedName>
</protein>
<dbReference type="Proteomes" id="UP000887116">
    <property type="component" value="Unassembled WGS sequence"/>
</dbReference>
<dbReference type="OrthoDB" id="10608903at2759"/>
<reference evidence="1" key="1">
    <citation type="submission" date="2020-07" db="EMBL/GenBank/DDBJ databases">
        <title>Multicomponent nature underlies the extraordinary mechanical properties of spider dragline silk.</title>
        <authorList>
            <person name="Kono N."/>
            <person name="Nakamura H."/>
            <person name="Mori M."/>
            <person name="Yoshida Y."/>
            <person name="Ohtoshi R."/>
            <person name="Malay A.D."/>
            <person name="Moran D.A.P."/>
            <person name="Tomita M."/>
            <person name="Numata K."/>
            <person name="Arakawa K."/>
        </authorList>
    </citation>
    <scope>NUCLEOTIDE SEQUENCE</scope>
</reference>
<keyword evidence="2" id="KW-1185">Reference proteome</keyword>
<dbReference type="EMBL" id="BMAO01018043">
    <property type="protein sequence ID" value="GFR20182.1"/>
    <property type="molecule type" value="Genomic_DNA"/>
</dbReference>
<dbReference type="AlphaFoldDB" id="A0A8X6LTL0"/>
<organism evidence="1 2">
    <name type="scientific">Trichonephila clavata</name>
    <name type="common">Joro spider</name>
    <name type="synonym">Nephila clavata</name>
    <dbReference type="NCBI Taxonomy" id="2740835"/>
    <lineage>
        <taxon>Eukaryota</taxon>
        <taxon>Metazoa</taxon>
        <taxon>Ecdysozoa</taxon>
        <taxon>Arthropoda</taxon>
        <taxon>Chelicerata</taxon>
        <taxon>Arachnida</taxon>
        <taxon>Araneae</taxon>
        <taxon>Araneomorphae</taxon>
        <taxon>Entelegynae</taxon>
        <taxon>Araneoidea</taxon>
        <taxon>Nephilidae</taxon>
        <taxon>Trichonephila</taxon>
    </lineage>
</organism>
<proteinExistence type="predicted"/>